<dbReference type="SUPFAM" id="SSF56524">
    <property type="entry name" value="Oxidoreductase molybdopterin-binding domain"/>
    <property type="match status" value="1"/>
</dbReference>
<keyword evidence="2" id="KW-1133">Transmembrane helix</keyword>
<dbReference type="GO" id="GO:0020037">
    <property type="term" value="F:heme binding"/>
    <property type="evidence" value="ECO:0007669"/>
    <property type="project" value="TreeGrafter"/>
</dbReference>
<keyword evidence="2" id="KW-0812">Transmembrane</keyword>
<feature type="transmembrane region" description="Helical" evidence="2">
    <location>
        <begin position="100"/>
        <end position="118"/>
    </location>
</feature>
<evidence type="ECO:0000313" key="4">
    <source>
        <dbReference type="EMBL" id="MBB6472322.1"/>
    </source>
</evidence>
<dbReference type="Gene3D" id="3.90.420.10">
    <property type="entry name" value="Oxidoreductase, molybdopterin-binding domain"/>
    <property type="match status" value="1"/>
</dbReference>
<feature type="region of interest" description="Disordered" evidence="1">
    <location>
        <begin position="420"/>
        <end position="439"/>
    </location>
</feature>
<proteinExistence type="predicted"/>
<dbReference type="InterPro" id="IPR000572">
    <property type="entry name" value="OxRdtase_Mopterin-bd_dom"/>
</dbReference>
<comment type="caution">
    <text evidence="4">The sequence shown here is derived from an EMBL/GenBank/DDBJ whole genome shotgun (WGS) entry which is preliminary data.</text>
</comment>
<evidence type="ECO:0000313" key="5">
    <source>
        <dbReference type="Proteomes" id="UP000555564"/>
    </source>
</evidence>
<dbReference type="RefSeq" id="WP_184979403.1">
    <property type="nucleotide sequence ID" value="NZ_BAAALO010000012.1"/>
</dbReference>
<feature type="domain" description="Oxidoreductase molybdopterin-binding" evidence="3">
    <location>
        <begin position="264"/>
        <end position="413"/>
    </location>
</feature>
<dbReference type="GO" id="GO:0008482">
    <property type="term" value="F:sulfite oxidase activity"/>
    <property type="evidence" value="ECO:0007669"/>
    <property type="project" value="TreeGrafter"/>
</dbReference>
<dbReference type="InterPro" id="IPR014756">
    <property type="entry name" value="Ig_E-set"/>
</dbReference>
<keyword evidence="2" id="KW-0472">Membrane</keyword>
<dbReference type="InterPro" id="IPR036374">
    <property type="entry name" value="OxRdtase_Mopterin-bd_sf"/>
</dbReference>
<dbReference type="Proteomes" id="UP000555564">
    <property type="component" value="Unassembled WGS sequence"/>
</dbReference>
<dbReference type="SUPFAM" id="SSF81296">
    <property type="entry name" value="E set domains"/>
    <property type="match status" value="1"/>
</dbReference>
<evidence type="ECO:0000259" key="3">
    <source>
        <dbReference type="Pfam" id="PF00174"/>
    </source>
</evidence>
<protein>
    <submittedName>
        <fullName evidence="4">DMSO/TMAO reductase YedYZ molybdopterin-dependent catalytic subunit</fullName>
    </submittedName>
</protein>
<dbReference type="Pfam" id="PF00174">
    <property type="entry name" value="Oxidored_molyb"/>
    <property type="match status" value="1"/>
</dbReference>
<accession>A0A7X0M5L4</accession>
<keyword evidence="5" id="KW-1185">Reference proteome</keyword>
<organism evidence="4 5">
    <name type="scientific">Sphaerisporangium rubeum</name>
    <dbReference type="NCBI Taxonomy" id="321317"/>
    <lineage>
        <taxon>Bacteria</taxon>
        <taxon>Bacillati</taxon>
        <taxon>Actinomycetota</taxon>
        <taxon>Actinomycetes</taxon>
        <taxon>Streptosporangiales</taxon>
        <taxon>Streptosporangiaceae</taxon>
        <taxon>Sphaerisporangium</taxon>
    </lineage>
</organism>
<dbReference type="PANTHER" id="PTHR19372">
    <property type="entry name" value="SULFITE REDUCTASE"/>
    <property type="match status" value="1"/>
</dbReference>
<evidence type="ECO:0000256" key="1">
    <source>
        <dbReference type="SAM" id="MobiDB-lite"/>
    </source>
</evidence>
<feature type="transmembrane region" description="Helical" evidence="2">
    <location>
        <begin position="73"/>
        <end position="93"/>
    </location>
</feature>
<dbReference type="AlphaFoldDB" id="A0A7X0M5L4"/>
<dbReference type="PANTHER" id="PTHR19372:SF7">
    <property type="entry name" value="SULFITE OXIDASE, MITOCHONDRIAL"/>
    <property type="match status" value="1"/>
</dbReference>
<dbReference type="Gene3D" id="2.60.40.650">
    <property type="match status" value="1"/>
</dbReference>
<evidence type="ECO:0000256" key="2">
    <source>
        <dbReference type="SAM" id="Phobius"/>
    </source>
</evidence>
<gene>
    <name evidence="4" type="ORF">BJ992_001753</name>
</gene>
<sequence>MENTHGARRTHLWAGGLIGLVGAAVALGVGQLVAGVINPKASPVVAVGDAAVDGSPAAVKDWAIRTFGANDKLVLIIGIVVVLALIAIGLGVLARRRPSWATAGVLGIGLVGAVAAMGRPDAGPLDVLPSVLGAAVGAWALRVLARRAWPYGPATAYEEDAGRSEGDHEETVTEYPQAHPVGELDRRGLFTGVVAGVVVAGVGELAGRGLAGRLNVDKARAGVALPKATRPLAPLPKGVDLRIKDLSPFSTPNKDFYRVDTALVIPQVDPRTWTLKIHGMVDHPVELTFADLLKRPLMESDVTLACVSNDVGGPYVGNARWLGARLADVLRDAGIRSGADMLLSTSSDGWTCGTPVDVVMDGRDALLAIAMNGETLPLSHGFPVRQVVPGLYGYVSATKWVTDIKVTRFDQDEAYWTPRGWSPQGPIKTQSRIDVPRGSSTITAGPTTIAGVAWAQHRGVDAVEVSIDKGPWRQARLAEAPSPDTWRQWVLDGWNATPGNHTIAVRATDATGYTQTDKYAPPAPDGATGWHSILIVVK</sequence>
<dbReference type="GO" id="GO:0006790">
    <property type="term" value="P:sulfur compound metabolic process"/>
    <property type="evidence" value="ECO:0007669"/>
    <property type="project" value="TreeGrafter"/>
</dbReference>
<dbReference type="GO" id="GO:0043546">
    <property type="term" value="F:molybdopterin cofactor binding"/>
    <property type="evidence" value="ECO:0007669"/>
    <property type="project" value="TreeGrafter"/>
</dbReference>
<feature type="compositionally biased region" description="Polar residues" evidence="1">
    <location>
        <begin position="427"/>
        <end position="439"/>
    </location>
</feature>
<dbReference type="EMBL" id="JACHIU010000001">
    <property type="protein sequence ID" value="MBB6472322.1"/>
    <property type="molecule type" value="Genomic_DNA"/>
</dbReference>
<name>A0A7X0M5L4_9ACTN</name>
<feature type="transmembrane region" description="Helical" evidence="2">
    <location>
        <begin position="12"/>
        <end position="34"/>
    </location>
</feature>
<reference evidence="4 5" key="1">
    <citation type="submission" date="2020-08" db="EMBL/GenBank/DDBJ databases">
        <title>Sequencing the genomes of 1000 actinobacteria strains.</title>
        <authorList>
            <person name="Klenk H.-P."/>
        </authorList>
    </citation>
    <scope>NUCLEOTIDE SEQUENCE [LARGE SCALE GENOMIC DNA]</scope>
    <source>
        <strain evidence="4 5">DSM 44936</strain>
    </source>
</reference>